<comment type="pathway">
    <text evidence="9 13">Amino-acid biosynthesis; L-lysine biosynthesis via DAP pathway; (S)-tetrahydrodipicolinate from L-aspartate: step 4/4.</text>
</comment>
<comment type="similarity">
    <text evidence="1 13">Belongs to the DapB family.</text>
</comment>
<dbReference type="SUPFAM" id="SSF51735">
    <property type="entry name" value="NAD(P)-binding Rossmann-fold domains"/>
    <property type="match status" value="1"/>
</dbReference>
<feature type="domain" description="Dihydrodipicolinate reductase C-terminal" evidence="15">
    <location>
        <begin position="130"/>
        <end position="266"/>
    </location>
</feature>
<evidence type="ECO:0000313" key="17">
    <source>
        <dbReference type="Proteomes" id="UP000237889"/>
    </source>
</evidence>
<feature type="binding site" evidence="13">
    <location>
        <position position="36"/>
    </location>
    <ligand>
        <name>NAD(+)</name>
        <dbReference type="ChEBI" id="CHEBI:57540"/>
    </ligand>
</feature>
<evidence type="ECO:0000256" key="8">
    <source>
        <dbReference type="ARBA" id="ARBA00023154"/>
    </source>
</evidence>
<keyword evidence="17" id="KW-1185">Reference proteome</keyword>
<evidence type="ECO:0000259" key="15">
    <source>
        <dbReference type="Pfam" id="PF05173"/>
    </source>
</evidence>
<dbReference type="AlphaFoldDB" id="A0A2S0ND83"/>
<comment type="caution">
    <text evidence="13">Was originally thought to be a dihydrodipicolinate reductase (DHDPR), catalyzing the conversion of dihydrodipicolinate to tetrahydrodipicolinate. However, it was shown in E.coli that the substrate of the enzymatic reaction is not dihydrodipicolinate (DHDP) but in fact (2S,4S)-4-hydroxy-2,3,4,5-tetrahydrodipicolinic acid (HTPA), the product released by the DapA-catalyzed reaction.</text>
</comment>
<dbReference type="EMBL" id="CP027668">
    <property type="protein sequence ID" value="AVO46118.1"/>
    <property type="molecule type" value="Genomic_DNA"/>
</dbReference>
<dbReference type="EC" id="1.17.1.8" evidence="10 13"/>
<dbReference type="RefSeq" id="WP_106749459.1">
    <property type="nucleotide sequence ID" value="NZ_CP027668.1"/>
</dbReference>
<evidence type="ECO:0000256" key="2">
    <source>
        <dbReference type="ARBA" id="ARBA00022490"/>
    </source>
</evidence>
<keyword evidence="5 13" id="KW-0220">Diaminopimelate biosynthesis</keyword>
<dbReference type="InterPro" id="IPR036291">
    <property type="entry name" value="NAD(P)-bd_dom_sf"/>
</dbReference>
<evidence type="ECO:0000256" key="4">
    <source>
        <dbReference type="ARBA" id="ARBA00022857"/>
    </source>
</evidence>
<evidence type="ECO:0000256" key="9">
    <source>
        <dbReference type="ARBA" id="ARBA00037922"/>
    </source>
</evidence>
<comment type="catalytic activity">
    <reaction evidence="12 13">
        <text>(S)-2,3,4,5-tetrahydrodipicolinate + NAD(+) + H2O = (2S,4S)-4-hydroxy-2,3,4,5-tetrahydrodipicolinate + NADH + H(+)</text>
        <dbReference type="Rhea" id="RHEA:35323"/>
        <dbReference type="ChEBI" id="CHEBI:15377"/>
        <dbReference type="ChEBI" id="CHEBI:15378"/>
        <dbReference type="ChEBI" id="CHEBI:16845"/>
        <dbReference type="ChEBI" id="CHEBI:57540"/>
        <dbReference type="ChEBI" id="CHEBI:57945"/>
        <dbReference type="ChEBI" id="CHEBI:67139"/>
        <dbReference type="EC" id="1.17.1.8"/>
    </reaction>
</comment>
<dbReference type="Gene3D" id="3.40.50.720">
    <property type="entry name" value="NAD(P)-binding Rossmann-like Domain"/>
    <property type="match status" value="1"/>
</dbReference>
<dbReference type="FunFam" id="3.30.360.10:FF:000004">
    <property type="entry name" value="4-hydroxy-tetrahydrodipicolinate reductase"/>
    <property type="match status" value="1"/>
</dbReference>
<evidence type="ECO:0000256" key="13">
    <source>
        <dbReference type="HAMAP-Rule" id="MF_00102"/>
    </source>
</evidence>
<reference evidence="16 17" key="1">
    <citation type="submission" date="2018-03" db="EMBL/GenBank/DDBJ databases">
        <title>Genome sequencing of Phreatobacter sp.</title>
        <authorList>
            <person name="Kim S.-J."/>
            <person name="Heo J."/>
            <person name="Kwon S.-W."/>
        </authorList>
    </citation>
    <scope>NUCLEOTIDE SEQUENCE [LARGE SCALE GENOMIC DNA]</scope>
    <source>
        <strain evidence="16 17">S-12</strain>
    </source>
</reference>
<accession>A0A2S0ND83</accession>
<dbReference type="Pfam" id="PF05173">
    <property type="entry name" value="DapB_C"/>
    <property type="match status" value="1"/>
</dbReference>
<comment type="subcellular location">
    <subcellularLocation>
        <location evidence="13">Cytoplasm</location>
    </subcellularLocation>
</comment>
<dbReference type="PROSITE" id="PS01298">
    <property type="entry name" value="DAPB"/>
    <property type="match status" value="1"/>
</dbReference>
<sequence length="268" mass="27785">MSDMRVVIAGAAGHMGRVLVRLVQETAGMKLVGAIEPEGHVAIGEDAGLLAGVGRTLVAVSSDMDAALAQADGIIDFTIPRVSVEIAGLAAKHRKVHVCGTTGFSDAENDAIASSARIGTIVKSGNFSLGVNLLAALVKRAAEALDEDFDIEILEMHHNRKIDAPSGTALMFGEAAARGRGIELAARSDRGRDGQTGARRRGDIGFAALRGGTVVGDHSVIFAGPAERIVMSHHAEDRALFARGALKAALWAHGRPAGLYSMADVLGL</sequence>
<evidence type="ECO:0000256" key="10">
    <source>
        <dbReference type="ARBA" id="ARBA00038983"/>
    </source>
</evidence>
<evidence type="ECO:0000256" key="1">
    <source>
        <dbReference type="ARBA" id="ARBA00006642"/>
    </source>
</evidence>
<keyword evidence="3 13" id="KW-0028">Amino-acid biosynthesis</keyword>
<keyword evidence="6 13" id="KW-0560">Oxidoreductase</keyword>
<dbReference type="CDD" id="cd02274">
    <property type="entry name" value="DHDPR_N"/>
    <property type="match status" value="1"/>
</dbReference>
<comment type="catalytic activity">
    <reaction evidence="11 13">
        <text>(S)-2,3,4,5-tetrahydrodipicolinate + NADP(+) + H2O = (2S,4S)-4-hydroxy-2,3,4,5-tetrahydrodipicolinate + NADPH + H(+)</text>
        <dbReference type="Rhea" id="RHEA:35331"/>
        <dbReference type="ChEBI" id="CHEBI:15377"/>
        <dbReference type="ChEBI" id="CHEBI:15378"/>
        <dbReference type="ChEBI" id="CHEBI:16845"/>
        <dbReference type="ChEBI" id="CHEBI:57783"/>
        <dbReference type="ChEBI" id="CHEBI:58349"/>
        <dbReference type="ChEBI" id="CHEBI:67139"/>
        <dbReference type="EC" id="1.17.1.8"/>
    </reaction>
</comment>
<dbReference type="NCBIfam" id="TIGR00036">
    <property type="entry name" value="dapB"/>
    <property type="match status" value="1"/>
</dbReference>
<dbReference type="Pfam" id="PF01113">
    <property type="entry name" value="DapB_N"/>
    <property type="match status" value="1"/>
</dbReference>
<evidence type="ECO:0000313" key="16">
    <source>
        <dbReference type="EMBL" id="AVO46118.1"/>
    </source>
</evidence>
<feature type="binding site" evidence="13">
    <location>
        <begin position="124"/>
        <end position="127"/>
    </location>
    <ligand>
        <name>NAD(+)</name>
        <dbReference type="ChEBI" id="CHEBI:57540"/>
    </ligand>
</feature>
<feature type="active site" description="Proton donor" evidence="13">
    <location>
        <position position="161"/>
    </location>
</feature>
<dbReference type="GO" id="GO:0019877">
    <property type="term" value="P:diaminopimelate biosynthetic process"/>
    <property type="evidence" value="ECO:0007669"/>
    <property type="project" value="UniProtKB-UniRule"/>
</dbReference>
<feature type="binding site" evidence="13">
    <location>
        <begin position="167"/>
        <end position="168"/>
    </location>
    <ligand>
        <name>(S)-2,3,4,5-tetrahydrodipicolinate</name>
        <dbReference type="ChEBI" id="CHEBI:16845"/>
    </ligand>
</feature>
<keyword evidence="8 13" id="KW-0457">Lysine biosynthesis</keyword>
<dbReference type="PANTHER" id="PTHR20836">
    <property type="entry name" value="DIHYDRODIPICOLINATE REDUCTASE"/>
    <property type="match status" value="1"/>
</dbReference>
<dbReference type="Gene3D" id="3.30.360.10">
    <property type="entry name" value="Dihydrodipicolinate Reductase, domain 2"/>
    <property type="match status" value="1"/>
</dbReference>
<evidence type="ECO:0000256" key="11">
    <source>
        <dbReference type="ARBA" id="ARBA00049080"/>
    </source>
</evidence>
<gene>
    <name evidence="13" type="primary">dapB</name>
    <name evidence="16" type="ORF">C6569_14130</name>
</gene>
<evidence type="ECO:0000256" key="5">
    <source>
        <dbReference type="ARBA" id="ARBA00022915"/>
    </source>
</evidence>
<organism evidence="16 17">
    <name type="scientific">Phreatobacter cathodiphilus</name>
    <dbReference type="NCBI Taxonomy" id="1868589"/>
    <lineage>
        <taxon>Bacteria</taxon>
        <taxon>Pseudomonadati</taxon>
        <taxon>Pseudomonadota</taxon>
        <taxon>Alphaproteobacteria</taxon>
        <taxon>Hyphomicrobiales</taxon>
        <taxon>Phreatobacteraceae</taxon>
        <taxon>Phreatobacter</taxon>
    </lineage>
</organism>
<dbReference type="PIRSF" id="PIRSF000161">
    <property type="entry name" value="DHPR"/>
    <property type="match status" value="1"/>
</dbReference>
<keyword evidence="4 13" id="KW-0521">NADP</keyword>
<evidence type="ECO:0000256" key="12">
    <source>
        <dbReference type="ARBA" id="ARBA00049396"/>
    </source>
</evidence>
<protein>
    <recommendedName>
        <fullName evidence="10 13">4-hydroxy-tetrahydrodipicolinate reductase</fullName>
        <shortName evidence="13">HTPA reductase</shortName>
        <ecNumber evidence="10 13">1.17.1.8</ecNumber>
    </recommendedName>
</protein>
<dbReference type="GO" id="GO:0005829">
    <property type="term" value="C:cytosol"/>
    <property type="evidence" value="ECO:0007669"/>
    <property type="project" value="TreeGrafter"/>
</dbReference>
<dbReference type="GO" id="GO:0009089">
    <property type="term" value="P:lysine biosynthetic process via diaminopimelate"/>
    <property type="evidence" value="ECO:0007669"/>
    <property type="project" value="UniProtKB-UniRule"/>
</dbReference>
<feature type="binding site" evidence="13">
    <location>
        <position position="158"/>
    </location>
    <ligand>
        <name>(S)-2,3,4,5-tetrahydrodipicolinate</name>
        <dbReference type="ChEBI" id="CHEBI:16845"/>
    </ligand>
</feature>
<name>A0A2S0ND83_9HYPH</name>
<dbReference type="GO" id="GO:0016726">
    <property type="term" value="F:oxidoreductase activity, acting on CH or CH2 groups, NAD or NADP as acceptor"/>
    <property type="evidence" value="ECO:0007669"/>
    <property type="project" value="UniProtKB-UniRule"/>
</dbReference>
<evidence type="ECO:0000259" key="14">
    <source>
        <dbReference type="Pfam" id="PF01113"/>
    </source>
</evidence>
<comment type="caution">
    <text evidence="13">Lacks conserved residue(s) required for the propagation of feature annotation.</text>
</comment>
<dbReference type="OrthoDB" id="9790352at2"/>
<dbReference type="GO" id="GO:0050661">
    <property type="term" value="F:NADP binding"/>
    <property type="evidence" value="ECO:0007669"/>
    <property type="project" value="UniProtKB-UniRule"/>
</dbReference>
<keyword evidence="7 13" id="KW-0520">NAD</keyword>
<dbReference type="KEGG" id="phr:C6569_14130"/>
<dbReference type="HAMAP" id="MF_00102">
    <property type="entry name" value="DapB"/>
    <property type="match status" value="1"/>
</dbReference>
<dbReference type="GO" id="GO:0051287">
    <property type="term" value="F:NAD binding"/>
    <property type="evidence" value="ECO:0007669"/>
    <property type="project" value="UniProtKB-UniRule"/>
</dbReference>
<feature type="domain" description="Dihydrodipicolinate reductase N-terminal" evidence="14">
    <location>
        <begin position="4"/>
        <end position="127"/>
    </location>
</feature>
<comment type="subunit">
    <text evidence="13">Homotetramer.</text>
</comment>
<proteinExistence type="inferred from homology"/>
<feature type="active site" description="Proton donor/acceptor" evidence="13">
    <location>
        <position position="157"/>
    </location>
</feature>
<feature type="binding site" evidence="13">
    <location>
        <begin position="100"/>
        <end position="102"/>
    </location>
    <ligand>
        <name>NAD(+)</name>
        <dbReference type="ChEBI" id="CHEBI:57540"/>
    </ligand>
</feature>
<evidence type="ECO:0000256" key="7">
    <source>
        <dbReference type="ARBA" id="ARBA00023027"/>
    </source>
</evidence>
<dbReference type="SUPFAM" id="SSF55347">
    <property type="entry name" value="Glyceraldehyde-3-phosphate dehydrogenase-like, C-terminal domain"/>
    <property type="match status" value="1"/>
</dbReference>
<dbReference type="Proteomes" id="UP000237889">
    <property type="component" value="Chromosome"/>
</dbReference>
<dbReference type="InterPro" id="IPR022663">
    <property type="entry name" value="DapB_C"/>
</dbReference>
<feature type="binding site" evidence="13">
    <location>
        <begin position="10"/>
        <end position="15"/>
    </location>
    <ligand>
        <name>NAD(+)</name>
        <dbReference type="ChEBI" id="CHEBI:57540"/>
    </ligand>
</feature>
<comment type="function">
    <text evidence="13">Catalyzes the conversion of 4-hydroxy-tetrahydrodipicolinate (HTPA) to tetrahydrodipicolinate.</text>
</comment>
<evidence type="ECO:0000256" key="6">
    <source>
        <dbReference type="ARBA" id="ARBA00023002"/>
    </source>
</evidence>
<dbReference type="PANTHER" id="PTHR20836:SF0">
    <property type="entry name" value="4-HYDROXY-TETRAHYDRODIPICOLINATE REDUCTASE 1, CHLOROPLASTIC-RELATED"/>
    <property type="match status" value="1"/>
</dbReference>
<dbReference type="GO" id="GO:0008839">
    <property type="term" value="F:4-hydroxy-tetrahydrodipicolinate reductase"/>
    <property type="evidence" value="ECO:0007669"/>
    <property type="project" value="UniProtKB-UniRule"/>
</dbReference>
<dbReference type="UniPathway" id="UPA00034">
    <property type="reaction ID" value="UER00018"/>
</dbReference>
<dbReference type="InterPro" id="IPR022664">
    <property type="entry name" value="DapB_N_CS"/>
</dbReference>
<dbReference type="InterPro" id="IPR023940">
    <property type="entry name" value="DHDPR_bac"/>
</dbReference>
<evidence type="ECO:0000256" key="3">
    <source>
        <dbReference type="ARBA" id="ARBA00022605"/>
    </source>
</evidence>
<keyword evidence="2 13" id="KW-0963">Cytoplasm</keyword>
<dbReference type="InterPro" id="IPR000846">
    <property type="entry name" value="DapB_N"/>
</dbReference>